<name>A0A4P9VHG1_9GAMM</name>
<protein>
    <submittedName>
        <fullName evidence="1">Uncharacterized protein</fullName>
    </submittedName>
</protein>
<dbReference type="Proteomes" id="UP000257039">
    <property type="component" value="Unassembled WGS sequence"/>
</dbReference>
<organism evidence="1 2">
    <name type="scientific">Zooshikella ganghwensis</name>
    <dbReference type="NCBI Taxonomy" id="202772"/>
    <lineage>
        <taxon>Bacteria</taxon>
        <taxon>Pseudomonadati</taxon>
        <taxon>Pseudomonadota</taxon>
        <taxon>Gammaproteobacteria</taxon>
        <taxon>Oceanospirillales</taxon>
        <taxon>Zooshikellaceae</taxon>
        <taxon>Zooshikella</taxon>
    </lineage>
</organism>
<dbReference type="EMBL" id="NDXW01000005">
    <property type="protein sequence ID" value="RDH41650.1"/>
    <property type="molecule type" value="Genomic_DNA"/>
</dbReference>
<reference evidence="1 2" key="1">
    <citation type="submission" date="2017-04" db="EMBL/GenBank/DDBJ databases">
        <title>Draft genome sequence of Zooshikella ganghwensis VG4 isolated from Red Sea sediments.</title>
        <authorList>
            <person name="Rehman Z."/>
            <person name="Alam I."/>
            <person name="Kamau A."/>
            <person name="Bajic V."/>
            <person name="Leiknes T."/>
        </authorList>
    </citation>
    <scope>NUCLEOTIDE SEQUENCE [LARGE SCALE GENOMIC DNA]</scope>
    <source>
        <strain evidence="1 2">VG4</strain>
    </source>
</reference>
<keyword evidence="2" id="KW-1185">Reference proteome</keyword>
<accession>A0A4P9VHG1</accession>
<comment type="caution">
    <text evidence="1">The sequence shown here is derived from an EMBL/GenBank/DDBJ whole genome shotgun (WGS) entry which is preliminary data.</text>
</comment>
<evidence type="ECO:0000313" key="2">
    <source>
        <dbReference type="Proteomes" id="UP000257039"/>
    </source>
</evidence>
<dbReference type="RefSeq" id="WP_094789702.1">
    <property type="nucleotide sequence ID" value="NZ_NDXW01000005.1"/>
</dbReference>
<proteinExistence type="predicted"/>
<dbReference type="AlphaFoldDB" id="A0A4P9VHG1"/>
<gene>
    <name evidence="1" type="ORF">B9G39_27260</name>
</gene>
<evidence type="ECO:0000313" key="1">
    <source>
        <dbReference type="EMBL" id="RDH41650.1"/>
    </source>
</evidence>
<sequence>MQPTFSIFLGDKSLTPTINPLLISLELTDEAGWKSDSLTLTLTDDGTLAIPKKGVKLSCPRLYRNGLNSYGQLYGG</sequence>